<feature type="region of interest" description="Disordered" evidence="1">
    <location>
        <begin position="30"/>
        <end position="52"/>
    </location>
</feature>
<evidence type="ECO:0000313" key="3">
    <source>
        <dbReference type="Proteomes" id="UP000197138"/>
    </source>
</evidence>
<dbReference type="Proteomes" id="UP000197138">
    <property type="component" value="Unassembled WGS sequence"/>
</dbReference>
<protein>
    <submittedName>
        <fullName evidence="2">Uncharacterized protein</fullName>
    </submittedName>
</protein>
<accession>A0A218XK48</accession>
<evidence type="ECO:0000256" key="1">
    <source>
        <dbReference type="SAM" id="MobiDB-lite"/>
    </source>
</evidence>
<organism evidence="2 3">
    <name type="scientific">Punica granatum</name>
    <name type="common">Pomegranate</name>
    <dbReference type="NCBI Taxonomy" id="22663"/>
    <lineage>
        <taxon>Eukaryota</taxon>
        <taxon>Viridiplantae</taxon>
        <taxon>Streptophyta</taxon>
        <taxon>Embryophyta</taxon>
        <taxon>Tracheophyta</taxon>
        <taxon>Spermatophyta</taxon>
        <taxon>Magnoliopsida</taxon>
        <taxon>eudicotyledons</taxon>
        <taxon>Gunneridae</taxon>
        <taxon>Pentapetalae</taxon>
        <taxon>rosids</taxon>
        <taxon>malvids</taxon>
        <taxon>Myrtales</taxon>
        <taxon>Lythraceae</taxon>
        <taxon>Punica</taxon>
    </lineage>
</organism>
<name>A0A218XK48_PUNGR</name>
<comment type="caution">
    <text evidence="2">The sequence shown here is derived from an EMBL/GenBank/DDBJ whole genome shotgun (WGS) entry which is preliminary data.</text>
</comment>
<dbReference type="EMBL" id="MTKT01001287">
    <property type="protein sequence ID" value="OWM85150.1"/>
    <property type="molecule type" value="Genomic_DNA"/>
</dbReference>
<proteinExistence type="predicted"/>
<dbReference type="AlphaFoldDB" id="A0A218XK48"/>
<gene>
    <name evidence="2" type="ORF">CDL15_Pgr027937</name>
</gene>
<evidence type="ECO:0000313" key="2">
    <source>
        <dbReference type="EMBL" id="OWM85150.1"/>
    </source>
</evidence>
<sequence length="52" mass="5594">MDRARPTRAGPAELQLDRAGLLLDTDCTAGRGQGRRTRAAGRFVSVQPGKSR</sequence>
<reference evidence="3" key="1">
    <citation type="journal article" date="2017" name="Plant J.">
        <title>The pomegranate (Punica granatum L.) genome and the genomics of punicalagin biosynthesis.</title>
        <authorList>
            <person name="Qin G."/>
            <person name="Xu C."/>
            <person name="Ming R."/>
            <person name="Tang H."/>
            <person name="Guyot R."/>
            <person name="Kramer E.M."/>
            <person name="Hu Y."/>
            <person name="Yi X."/>
            <person name="Qi Y."/>
            <person name="Xu X."/>
            <person name="Gao Z."/>
            <person name="Pan H."/>
            <person name="Jian J."/>
            <person name="Tian Y."/>
            <person name="Yue Z."/>
            <person name="Xu Y."/>
        </authorList>
    </citation>
    <scope>NUCLEOTIDE SEQUENCE [LARGE SCALE GENOMIC DNA]</scope>
    <source>
        <strain evidence="3">cv. Dabenzi</strain>
    </source>
</reference>